<dbReference type="Pfam" id="PF02597">
    <property type="entry name" value="ThiS"/>
    <property type="match status" value="1"/>
</dbReference>
<evidence type="ECO:0000313" key="1">
    <source>
        <dbReference type="EMBL" id="MDO3382650.1"/>
    </source>
</evidence>
<reference evidence="1" key="1">
    <citation type="submission" date="2023-07" db="EMBL/GenBank/DDBJ databases">
        <title>Gilvimarinus algae sp. nov., isolated from the surface of Kelp.</title>
        <authorList>
            <person name="Sun Y.Y."/>
            <person name="Gong Y."/>
            <person name="Du Z.J."/>
        </authorList>
    </citation>
    <scope>NUCLEOTIDE SEQUENCE</scope>
    <source>
        <strain evidence="1">SDUM040014</strain>
    </source>
</reference>
<dbReference type="NCBIfam" id="TIGR01683">
    <property type="entry name" value="thiS"/>
    <property type="match status" value="1"/>
</dbReference>
<dbReference type="CDD" id="cd00565">
    <property type="entry name" value="Ubl_ThiS"/>
    <property type="match status" value="1"/>
</dbReference>
<dbReference type="InterPro" id="IPR010035">
    <property type="entry name" value="Thi_S"/>
</dbReference>
<protein>
    <submittedName>
        <fullName evidence="1">Sulfur carrier protein ThiS</fullName>
    </submittedName>
</protein>
<sequence length="74" mass="7933">MSKRTIEVFLNAEPVQLPHNTNLSSALALWIDEQRIGEQFAAAVNGEFIPRSAYDDCLLGSGDMVDVVTPVGGG</sequence>
<proteinExistence type="predicted"/>
<name>A0ABT8TF72_9GAMM</name>
<dbReference type="EMBL" id="JAULRT010000052">
    <property type="protein sequence ID" value="MDO3382650.1"/>
    <property type="molecule type" value="Genomic_DNA"/>
</dbReference>
<dbReference type="SUPFAM" id="SSF54285">
    <property type="entry name" value="MoaD/ThiS"/>
    <property type="match status" value="1"/>
</dbReference>
<evidence type="ECO:0000313" key="2">
    <source>
        <dbReference type="Proteomes" id="UP001168380"/>
    </source>
</evidence>
<dbReference type="InterPro" id="IPR003749">
    <property type="entry name" value="ThiS/MoaD-like"/>
</dbReference>
<keyword evidence="2" id="KW-1185">Reference proteome</keyword>
<dbReference type="InterPro" id="IPR016155">
    <property type="entry name" value="Mopterin_synth/thiamin_S_b"/>
</dbReference>
<comment type="caution">
    <text evidence="1">The sequence shown here is derived from an EMBL/GenBank/DDBJ whole genome shotgun (WGS) entry which is preliminary data.</text>
</comment>
<gene>
    <name evidence="1" type="primary">thiS</name>
    <name evidence="1" type="ORF">QWI16_10745</name>
</gene>
<dbReference type="RefSeq" id="WP_302713014.1">
    <property type="nucleotide sequence ID" value="NZ_JAULRT010000052.1"/>
</dbReference>
<dbReference type="InterPro" id="IPR012675">
    <property type="entry name" value="Beta-grasp_dom_sf"/>
</dbReference>
<dbReference type="Gene3D" id="3.10.20.30">
    <property type="match status" value="1"/>
</dbReference>
<organism evidence="1 2">
    <name type="scientific">Gilvimarinus algae</name>
    <dbReference type="NCBI Taxonomy" id="3058037"/>
    <lineage>
        <taxon>Bacteria</taxon>
        <taxon>Pseudomonadati</taxon>
        <taxon>Pseudomonadota</taxon>
        <taxon>Gammaproteobacteria</taxon>
        <taxon>Cellvibrionales</taxon>
        <taxon>Cellvibrionaceae</taxon>
        <taxon>Gilvimarinus</taxon>
    </lineage>
</organism>
<dbReference type="Proteomes" id="UP001168380">
    <property type="component" value="Unassembled WGS sequence"/>
</dbReference>
<accession>A0ABT8TF72</accession>